<evidence type="ECO:0000256" key="1">
    <source>
        <dbReference type="ARBA" id="ARBA00006484"/>
    </source>
</evidence>
<keyword evidence="2" id="KW-0560">Oxidoreductase</keyword>
<dbReference type="EMBL" id="MTSE01000023">
    <property type="protein sequence ID" value="OUJ70381.1"/>
    <property type="molecule type" value="Genomic_DNA"/>
</dbReference>
<dbReference type="GO" id="GO:0016020">
    <property type="term" value="C:membrane"/>
    <property type="evidence" value="ECO:0007669"/>
    <property type="project" value="TreeGrafter"/>
</dbReference>
<comment type="caution">
    <text evidence="3">The sequence shown here is derived from an EMBL/GenBank/DDBJ whole genome shotgun (WGS) entry which is preliminary data.</text>
</comment>
<gene>
    <name evidence="3" type="ORF">BXP70_24410</name>
</gene>
<evidence type="ECO:0008006" key="5">
    <source>
        <dbReference type="Google" id="ProtNLM"/>
    </source>
</evidence>
<evidence type="ECO:0000313" key="3">
    <source>
        <dbReference type="EMBL" id="OUJ70381.1"/>
    </source>
</evidence>
<dbReference type="Gene3D" id="3.40.50.720">
    <property type="entry name" value="NAD(P)-binding Rossmann-like Domain"/>
    <property type="match status" value="1"/>
</dbReference>
<evidence type="ECO:0000313" key="4">
    <source>
        <dbReference type="Proteomes" id="UP000194873"/>
    </source>
</evidence>
<dbReference type="PANTHER" id="PTHR44196:SF1">
    <property type="entry name" value="DEHYDROGENASE_REDUCTASE SDR FAMILY MEMBER 7B"/>
    <property type="match status" value="1"/>
</dbReference>
<comment type="similarity">
    <text evidence="1">Belongs to the short-chain dehydrogenases/reductases (SDR) family.</text>
</comment>
<dbReference type="Pfam" id="PF00106">
    <property type="entry name" value="adh_short"/>
    <property type="match status" value="1"/>
</dbReference>
<reference evidence="3 4" key="1">
    <citation type="submission" date="2017-01" db="EMBL/GenBank/DDBJ databases">
        <title>A new Hymenobacter.</title>
        <authorList>
            <person name="Liang Y."/>
            <person name="Feng F."/>
        </authorList>
    </citation>
    <scope>NUCLEOTIDE SEQUENCE [LARGE SCALE GENOMIC DNA]</scope>
    <source>
        <strain evidence="3">MIMBbqt21</strain>
    </source>
</reference>
<name>A0A243W729_9BACT</name>
<sequence length="96" mass="10026">MYKAPYAGTYNLSARLLKLNLRKCMARSANKVVVITGGNRGIGLAAAKCFAAEGASVIIAGRSAEKLAKAAQAFAGVVDVVRADVAHLDELDTLFT</sequence>
<organism evidence="3 4">
    <name type="scientific">Hymenobacter crusticola</name>
    <dbReference type="NCBI Taxonomy" id="1770526"/>
    <lineage>
        <taxon>Bacteria</taxon>
        <taxon>Pseudomonadati</taxon>
        <taxon>Bacteroidota</taxon>
        <taxon>Cytophagia</taxon>
        <taxon>Cytophagales</taxon>
        <taxon>Hymenobacteraceae</taxon>
        <taxon>Hymenobacter</taxon>
    </lineage>
</organism>
<evidence type="ECO:0000256" key="2">
    <source>
        <dbReference type="ARBA" id="ARBA00023002"/>
    </source>
</evidence>
<dbReference type="SUPFAM" id="SSF51735">
    <property type="entry name" value="NAD(P)-binding Rossmann-fold domains"/>
    <property type="match status" value="1"/>
</dbReference>
<keyword evidence="4" id="KW-1185">Reference proteome</keyword>
<dbReference type="InterPro" id="IPR036291">
    <property type="entry name" value="NAD(P)-bd_dom_sf"/>
</dbReference>
<dbReference type="PANTHER" id="PTHR44196">
    <property type="entry name" value="DEHYDROGENASE/REDUCTASE SDR FAMILY MEMBER 7B"/>
    <property type="match status" value="1"/>
</dbReference>
<protein>
    <recommendedName>
        <fullName evidence="5">Short-chain dehydrogenase</fullName>
    </recommendedName>
</protein>
<dbReference type="Proteomes" id="UP000194873">
    <property type="component" value="Unassembled WGS sequence"/>
</dbReference>
<accession>A0A243W729</accession>
<dbReference type="GO" id="GO:0016491">
    <property type="term" value="F:oxidoreductase activity"/>
    <property type="evidence" value="ECO:0007669"/>
    <property type="project" value="UniProtKB-KW"/>
</dbReference>
<dbReference type="InterPro" id="IPR002347">
    <property type="entry name" value="SDR_fam"/>
</dbReference>
<dbReference type="AlphaFoldDB" id="A0A243W729"/>
<proteinExistence type="inferred from homology"/>
<dbReference type="OrthoDB" id="9803333at2"/>